<dbReference type="EMBL" id="JABSTR010003012">
    <property type="protein sequence ID" value="KAH9384737.1"/>
    <property type="molecule type" value="Genomic_DNA"/>
</dbReference>
<dbReference type="GO" id="GO:0005524">
    <property type="term" value="F:ATP binding"/>
    <property type="evidence" value="ECO:0007669"/>
    <property type="project" value="UniProtKB-KW"/>
</dbReference>
<dbReference type="OrthoDB" id="6538122at2759"/>
<keyword evidence="3" id="KW-0067">ATP-binding</keyword>
<evidence type="ECO:0000313" key="6">
    <source>
        <dbReference type="EMBL" id="KAH9384737.1"/>
    </source>
</evidence>
<accession>A0A9J6HCM2</accession>
<dbReference type="InterPro" id="IPR029048">
    <property type="entry name" value="HSP70_C_sf"/>
</dbReference>
<dbReference type="VEuPathDB" id="VectorBase:HLOH_044677"/>
<dbReference type="Proteomes" id="UP000821853">
    <property type="component" value="Unassembled WGS sequence"/>
</dbReference>
<dbReference type="FunFam" id="1.20.1270.10:FF:000024">
    <property type="entry name" value="Heat shock protein 70"/>
    <property type="match status" value="1"/>
</dbReference>
<dbReference type="OMA" id="FIFDEKM"/>
<organism evidence="6 7">
    <name type="scientific">Haemaphysalis longicornis</name>
    <name type="common">Bush tick</name>
    <dbReference type="NCBI Taxonomy" id="44386"/>
    <lineage>
        <taxon>Eukaryota</taxon>
        <taxon>Metazoa</taxon>
        <taxon>Ecdysozoa</taxon>
        <taxon>Arthropoda</taxon>
        <taxon>Chelicerata</taxon>
        <taxon>Arachnida</taxon>
        <taxon>Acari</taxon>
        <taxon>Parasitiformes</taxon>
        <taxon>Ixodida</taxon>
        <taxon>Ixodoidea</taxon>
        <taxon>Ixodidae</taxon>
        <taxon>Haemaphysalinae</taxon>
        <taxon>Haemaphysalis</taxon>
    </lineage>
</organism>
<evidence type="ECO:0000313" key="7">
    <source>
        <dbReference type="Proteomes" id="UP000821853"/>
    </source>
</evidence>
<comment type="similarity">
    <text evidence="1">Belongs to the heat shock protein 70 family.</text>
</comment>
<gene>
    <name evidence="6" type="ORF">HPB48_026750</name>
</gene>
<dbReference type="AlphaFoldDB" id="A0A9J6HCM2"/>
<reference evidence="6 7" key="1">
    <citation type="journal article" date="2020" name="Cell">
        <title>Large-Scale Comparative Analyses of Tick Genomes Elucidate Their Genetic Diversity and Vector Capacities.</title>
        <authorList>
            <consortium name="Tick Genome and Microbiome Consortium (TIGMIC)"/>
            <person name="Jia N."/>
            <person name="Wang J."/>
            <person name="Shi W."/>
            <person name="Du L."/>
            <person name="Sun Y."/>
            <person name="Zhan W."/>
            <person name="Jiang J.F."/>
            <person name="Wang Q."/>
            <person name="Zhang B."/>
            <person name="Ji P."/>
            <person name="Bell-Sakyi L."/>
            <person name="Cui X.M."/>
            <person name="Yuan T.T."/>
            <person name="Jiang B.G."/>
            <person name="Yang W.F."/>
            <person name="Lam T.T."/>
            <person name="Chang Q.C."/>
            <person name="Ding S.J."/>
            <person name="Wang X.J."/>
            <person name="Zhu J.G."/>
            <person name="Ruan X.D."/>
            <person name="Zhao L."/>
            <person name="Wei J.T."/>
            <person name="Ye R.Z."/>
            <person name="Que T.C."/>
            <person name="Du C.H."/>
            <person name="Zhou Y.H."/>
            <person name="Cheng J.X."/>
            <person name="Dai P.F."/>
            <person name="Guo W.B."/>
            <person name="Han X.H."/>
            <person name="Huang E.J."/>
            <person name="Li L.F."/>
            <person name="Wei W."/>
            <person name="Gao Y.C."/>
            <person name="Liu J.Z."/>
            <person name="Shao H.Z."/>
            <person name="Wang X."/>
            <person name="Wang C.C."/>
            <person name="Yang T.C."/>
            <person name="Huo Q.B."/>
            <person name="Li W."/>
            <person name="Chen H.Y."/>
            <person name="Chen S.E."/>
            <person name="Zhou L.G."/>
            <person name="Ni X.B."/>
            <person name="Tian J.H."/>
            <person name="Sheng Y."/>
            <person name="Liu T."/>
            <person name="Pan Y.S."/>
            <person name="Xia L.Y."/>
            <person name="Li J."/>
            <person name="Zhao F."/>
            <person name="Cao W.C."/>
        </authorList>
    </citation>
    <scope>NUCLEOTIDE SEQUENCE [LARGE SCALE GENOMIC DNA]</scope>
    <source>
        <strain evidence="6">HaeL-2018</strain>
    </source>
</reference>
<feature type="region of interest" description="Disordered" evidence="5">
    <location>
        <begin position="92"/>
        <end position="118"/>
    </location>
</feature>
<evidence type="ECO:0000256" key="4">
    <source>
        <dbReference type="ARBA" id="ARBA00023016"/>
    </source>
</evidence>
<evidence type="ECO:0000256" key="2">
    <source>
        <dbReference type="ARBA" id="ARBA00022741"/>
    </source>
</evidence>
<name>A0A9J6HCM2_HAELO</name>
<proteinExistence type="inferred from homology"/>
<dbReference type="SUPFAM" id="SSF100934">
    <property type="entry name" value="Heat shock protein 70kD (HSP70), C-terminal subdomain"/>
    <property type="match status" value="1"/>
</dbReference>
<evidence type="ECO:0000256" key="1">
    <source>
        <dbReference type="ARBA" id="ARBA00007381"/>
    </source>
</evidence>
<feature type="compositionally biased region" description="Basic and acidic residues" evidence="5">
    <location>
        <begin position="1"/>
        <end position="14"/>
    </location>
</feature>
<comment type="caution">
    <text evidence="6">The sequence shown here is derived from an EMBL/GenBank/DDBJ whole genome shotgun (WGS) entry which is preliminary data.</text>
</comment>
<keyword evidence="4" id="KW-0346">Stress response</keyword>
<sequence>MLAEAERFKQEGRRPARARGPPVTPLEAYVYACKQAAEEAPADRLSPSEKEQVLSRCREAIAWIDANGLAEKDEFEHRLRELQQACGPLMAKLHQQPGGGKPAHQYQQSAGPTVEEVD</sequence>
<feature type="region of interest" description="Disordered" evidence="5">
    <location>
        <begin position="1"/>
        <end position="22"/>
    </location>
</feature>
<evidence type="ECO:0000256" key="3">
    <source>
        <dbReference type="ARBA" id="ARBA00022840"/>
    </source>
</evidence>
<keyword evidence="2" id="KW-0547">Nucleotide-binding</keyword>
<keyword evidence="7" id="KW-1185">Reference proteome</keyword>
<protein>
    <submittedName>
        <fullName evidence="6">Uncharacterized protein</fullName>
    </submittedName>
</protein>
<dbReference type="Gene3D" id="1.20.1270.10">
    <property type="match status" value="1"/>
</dbReference>
<evidence type="ECO:0000256" key="5">
    <source>
        <dbReference type="SAM" id="MobiDB-lite"/>
    </source>
</evidence>